<dbReference type="SUPFAM" id="SSF55785">
    <property type="entry name" value="PYP-like sensor domain (PAS domain)"/>
    <property type="match status" value="1"/>
</dbReference>
<keyword evidence="2" id="KW-1185">Reference proteome</keyword>
<dbReference type="CDD" id="cd00130">
    <property type="entry name" value="PAS"/>
    <property type="match status" value="1"/>
</dbReference>
<dbReference type="InterPro" id="IPR035965">
    <property type="entry name" value="PAS-like_dom_sf"/>
</dbReference>
<dbReference type="RefSeq" id="WP_232009721.1">
    <property type="nucleotide sequence ID" value="NZ_LR134350.1"/>
</dbReference>
<keyword evidence="1" id="KW-0675">Receptor</keyword>
<dbReference type="Gene3D" id="3.30.450.20">
    <property type="entry name" value="PAS domain"/>
    <property type="match status" value="1"/>
</dbReference>
<evidence type="ECO:0000313" key="1">
    <source>
        <dbReference type="EMBL" id="VEG29424.1"/>
    </source>
</evidence>
<sequence length="469" mass="49557">MTDPTDPALSPGSAATAEPLGAEVEHTYAPDELFFSTTDSQGRIRRANSIFMRLSGYPRGALVGRAHNVVRHPDMPAGLFRSMWEDIEAGGAASAYISNRSSDGGTYRVFATIVPSGEGYLSVRTLPMLTDLRDRVEEAYARVRTVEASSLAAGSTRREAAAAGQAALLDELGELGYKGTVDFSRQTLAAEVAALVAAGVNIPERQGDDPVARVLREMNGIEEATAGLVDLLDQCARLVALLGRRAADIGSLSQRLGGLRRSLREVLRDVRALGEGPEADEVAENHARVDALVLECVEQLRPLAGQVDELRGDVDAVRFAIALLRLHNLAAGFFALQLLEGDDELGENDAVGSLEELVAVLHEGAVSLAEALTLLEARSELVGGELDVVAGSLTATHRPLLDLLGAAADAGAAQEVSVRTASSLVRDGFPEARSLADLAGSVRDLELPYEPADIDAHLAAVRAVLAELH</sequence>
<dbReference type="AlphaFoldDB" id="A0A3S4V5R8"/>
<reference evidence="1 2" key="1">
    <citation type="submission" date="2018-12" db="EMBL/GenBank/DDBJ databases">
        <authorList>
            <consortium name="Pathogen Informatics"/>
        </authorList>
    </citation>
    <scope>NUCLEOTIDE SEQUENCE [LARGE SCALE GENOMIC DNA]</scope>
    <source>
        <strain evidence="1 2">NCTC11636</strain>
    </source>
</reference>
<dbReference type="KEGG" id="ahw:NCTC11636_02042"/>
<gene>
    <name evidence="1" type="primary">aer_4</name>
    <name evidence="1" type="ORF">NCTC11636_02042</name>
</gene>
<name>A0A3S4V5R8_9ACTO</name>
<dbReference type="EMBL" id="LR134350">
    <property type="protein sequence ID" value="VEG29424.1"/>
    <property type="molecule type" value="Genomic_DNA"/>
</dbReference>
<dbReference type="InterPro" id="IPR000014">
    <property type="entry name" value="PAS"/>
</dbReference>
<dbReference type="Proteomes" id="UP000266895">
    <property type="component" value="Chromosome"/>
</dbReference>
<protein>
    <submittedName>
        <fullName evidence="1">Aerotaxis receptor</fullName>
    </submittedName>
</protein>
<proteinExistence type="predicted"/>
<organism evidence="1 2">
    <name type="scientific">Actinomyces howellii</name>
    <dbReference type="NCBI Taxonomy" id="52771"/>
    <lineage>
        <taxon>Bacteria</taxon>
        <taxon>Bacillati</taxon>
        <taxon>Actinomycetota</taxon>
        <taxon>Actinomycetes</taxon>
        <taxon>Actinomycetales</taxon>
        <taxon>Actinomycetaceae</taxon>
        <taxon>Actinomyces</taxon>
    </lineage>
</organism>
<evidence type="ECO:0000313" key="2">
    <source>
        <dbReference type="Proteomes" id="UP000266895"/>
    </source>
</evidence>
<accession>A0A3S4V5R8</accession>